<organism evidence="3 4">
    <name type="scientific">Ambispora gerdemannii</name>
    <dbReference type="NCBI Taxonomy" id="144530"/>
    <lineage>
        <taxon>Eukaryota</taxon>
        <taxon>Fungi</taxon>
        <taxon>Fungi incertae sedis</taxon>
        <taxon>Mucoromycota</taxon>
        <taxon>Glomeromycotina</taxon>
        <taxon>Glomeromycetes</taxon>
        <taxon>Archaeosporales</taxon>
        <taxon>Ambisporaceae</taxon>
        <taxon>Ambispora</taxon>
    </lineage>
</organism>
<dbReference type="OrthoDB" id="288203at2759"/>
<feature type="transmembrane region" description="Helical" evidence="2">
    <location>
        <begin position="20"/>
        <end position="39"/>
    </location>
</feature>
<name>A0A9N9C074_9GLOM</name>
<reference evidence="3" key="1">
    <citation type="submission" date="2021-06" db="EMBL/GenBank/DDBJ databases">
        <authorList>
            <person name="Kallberg Y."/>
            <person name="Tangrot J."/>
            <person name="Rosling A."/>
        </authorList>
    </citation>
    <scope>NUCLEOTIDE SEQUENCE</scope>
    <source>
        <strain evidence="3">MT106</strain>
    </source>
</reference>
<comment type="caution">
    <text evidence="3">The sequence shown here is derived from an EMBL/GenBank/DDBJ whole genome shotgun (WGS) entry which is preliminary data.</text>
</comment>
<dbReference type="Proteomes" id="UP000789831">
    <property type="component" value="Unassembled WGS sequence"/>
</dbReference>
<dbReference type="EMBL" id="CAJVPL010001754">
    <property type="protein sequence ID" value="CAG8586055.1"/>
    <property type="molecule type" value="Genomic_DNA"/>
</dbReference>
<keyword evidence="2" id="KW-1133">Transmembrane helix</keyword>
<evidence type="ECO:0000256" key="1">
    <source>
        <dbReference type="SAM" id="MobiDB-lite"/>
    </source>
</evidence>
<sequence>MIIHAVLDLVSPWSYITGLYKIQFLDFAVFFVGVVFTFFTTIENDAGAKEDENEKAPRLRAVILDFAGVNLNKYAAHHVEFHFANIANEDIQNALLLIGFGSLEPSASKLEPHGVDATAMSEKSNTTAAKNEESNEKTQHATTTVKKFFHLSLEVTVSAATNSECN</sequence>
<keyword evidence="4" id="KW-1185">Reference proteome</keyword>
<evidence type="ECO:0000313" key="4">
    <source>
        <dbReference type="Proteomes" id="UP000789831"/>
    </source>
</evidence>
<evidence type="ECO:0000256" key="2">
    <source>
        <dbReference type="SAM" id="Phobius"/>
    </source>
</evidence>
<proteinExistence type="predicted"/>
<evidence type="ECO:0000313" key="3">
    <source>
        <dbReference type="EMBL" id="CAG8586055.1"/>
    </source>
</evidence>
<protein>
    <submittedName>
        <fullName evidence="3">989_t:CDS:1</fullName>
    </submittedName>
</protein>
<keyword evidence="2" id="KW-0812">Transmembrane</keyword>
<accession>A0A9N9C074</accession>
<gene>
    <name evidence="3" type="ORF">AGERDE_LOCUS8370</name>
</gene>
<feature type="compositionally biased region" description="Basic and acidic residues" evidence="1">
    <location>
        <begin position="130"/>
        <end position="139"/>
    </location>
</feature>
<keyword evidence="2" id="KW-0472">Membrane</keyword>
<dbReference type="AlphaFoldDB" id="A0A9N9C074"/>
<feature type="region of interest" description="Disordered" evidence="1">
    <location>
        <begin position="113"/>
        <end position="141"/>
    </location>
</feature>